<accession>A0A378YW72</accession>
<sequence length="293" mass="32692">MIKLGRFTDDAARAAYLRAYDAVAAAWPVPWTDIDVETSFGTTRVRRSGAGEGTPLFLFPGMQGNGLFWSQFITELAHDRTVYTPDVMGWAGRCVQTAPLRDENEIAEWAAETIAGLGADHVHVAGYSLGGWLAAVVAAHRPDRVVSLSLLEPAPATFARPSWRVLWRFMVAGFRPTRAKMEKFNQWIAPRTRLTESNWAMLLASFDFRQGMPWARPLPEERFAAISAPLLALFGGDTVVQDPGWAADHVRRLRPDADIEIYPGVGHDMIWAIPDRVIPRFLEFVRAHEPARA</sequence>
<evidence type="ECO:0000313" key="2">
    <source>
        <dbReference type="EMBL" id="SUA80780.1"/>
    </source>
</evidence>
<dbReference type="EC" id="3.1.1.1" evidence="2"/>
<dbReference type="GO" id="GO:0106435">
    <property type="term" value="F:carboxylesterase activity"/>
    <property type="evidence" value="ECO:0007669"/>
    <property type="project" value="UniProtKB-EC"/>
</dbReference>
<dbReference type="InterPro" id="IPR050266">
    <property type="entry name" value="AB_hydrolase_sf"/>
</dbReference>
<dbReference type="GO" id="GO:0016020">
    <property type="term" value="C:membrane"/>
    <property type="evidence" value="ECO:0007669"/>
    <property type="project" value="TreeGrafter"/>
</dbReference>
<dbReference type="Pfam" id="PF12697">
    <property type="entry name" value="Abhydrolase_6"/>
    <property type="match status" value="1"/>
</dbReference>
<gene>
    <name evidence="2" type="primary">nap_3</name>
    <name evidence="2" type="ORF">NCTC1934_04447</name>
</gene>
<dbReference type="SUPFAM" id="SSF53474">
    <property type="entry name" value="alpha/beta-Hydrolases"/>
    <property type="match status" value="1"/>
</dbReference>
<dbReference type="OrthoDB" id="5513277at2"/>
<dbReference type="STRING" id="1406858.GCA_000710895_06524"/>
<protein>
    <submittedName>
        <fullName evidence="2">Uncharacterized carboxylesterase nap</fullName>
        <ecNumber evidence="2">3.1.1.1</ecNumber>
    </submittedName>
</protein>
<evidence type="ECO:0000259" key="1">
    <source>
        <dbReference type="Pfam" id="PF12697"/>
    </source>
</evidence>
<name>A0A378YW72_9NOCA</name>
<dbReference type="PANTHER" id="PTHR43798">
    <property type="entry name" value="MONOACYLGLYCEROL LIPASE"/>
    <property type="match status" value="1"/>
</dbReference>
<evidence type="ECO:0000313" key="3">
    <source>
        <dbReference type="Proteomes" id="UP000255467"/>
    </source>
</evidence>
<proteinExistence type="predicted"/>
<dbReference type="RefSeq" id="WP_039815210.1">
    <property type="nucleotide sequence ID" value="NZ_UGRY01000002.1"/>
</dbReference>
<dbReference type="InterPro" id="IPR029058">
    <property type="entry name" value="AB_hydrolase_fold"/>
</dbReference>
<keyword evidence="3" id="KW-1185">Reference proteome</keyword>
<reference evidence="2 3" key="1">
    <citation type="submission" date="2018-06" db="EMBL/GenBank/DDBJ databases">
        <authorList>
            <consortium name="Pathogen Informatics"/>
            <person name="Doyle S."/>
        </authorList>
    </citation>
    <scope>NUCLEOTIDE SEQUENCE [LARGE SCALE GENOMIC DNA]</scope>
    <source>
        <strain evidence="2 3">NCTC1934</strain>
    </source>
</reference>
<dbReference type="InterPro" id="IPR000073">
    <property type="entry name" value="AB_hydrolase_1"/>
</dbReference>
<dbReference type="AlphaFoldDB" id="A0A378YW72"/>
<dbReference type="EMBL" id="UGRY01000002">
    <property type="protein sequence ID" value="SUA80780.1"/>
    <property type="molecule type" value="Genomic_DNA"/>
</dbReference>
<keyword evidence="2" id="KW-0378">Hydrolase</keyword>
<dbReference type="Gene3D" id="3.40.50.1820">
    <property type="entry name" value="alpha/beta hydrolase"/>
    <property type="match status" value="1"/>
</dbReference>
<feature type="domain" description="AB hydrolase-1" evidence="1">
    <location>
        <begin position="57"/>
        <end position="277"/>
    </location>
</feature>
<dbReference type="Proteomes" id="UP000255467">
    <property type="component" value="Unassembled WGS sequence"/>
</dbReference>
<organism evidence="2 3">
    <name type="scientific">Nocardia otitidiscaviarum</name>
    <dbReference type="NCBI Taxonomy" id="1823"/>
    <lineage>
        <taxon>Bacteria</taxon>
        <taxon>Bacillati</taxon>
        <taxon>Actinomycetota</taxon>
        <taxon>Actinomycetes</taxon>
        <taxon>Mycobacteriales</taxon>
        <taxon>Nocardiaceae</taxon>
        <taxon>Nocardia</taxon>
    </lineage>
</organism>
<dbReference type="PANTHER" id="PTHR43798:SF33">
    <property type="entry name" value="HYDROLASE, PUTATIVE (AFU_ORTHOLOGUE AFUA_2G14860)-RELATED"/>
    <property type="match status" value="1"/>
</dbReference>